<dbReference type="InterPro" id="IPR001494">
    <property type="entry name" value="Importin-beta_N"/>
</dbReference>
<dbReference type="GO" id="GO:0006606">
    <property type="term" value="P:protein import into nucleus"/>
    <property type="evidence" value="ECO:0007669"/>
    <property type="project" value="TreeGrafter"/>
</dbReference>
<dbReference type="Gene3D" id="1.25.10.10">
    <property type="entry name" value="Leucine-rich Repeat Variant"/>
    <property type="match status" value="1"/>
</dbReference>
<evidence type="ECO:0000256" key="1">
    <source>
        <dbReference type="ARBA" id="ARBA00004123"/>
    </source>
</evidence>
<accession>A0AA39Z173</accession>
<protein>
    <submittedName>
        <fullName evidence="6">Importin beta-like protein kap111</fullName>
    </submittedName>
</protein>
<keyword evidence="7" id="KW-1185">Reference proteome</keyword>
<proteinExistence type="inferred from homology"/>
<dbReference type="GO" id="GO:0031267">
    <property type="term" value="F:small GTPase binding"/>
    <property type="evidence" value="ECO:0007669"/>
    <property type="project" value="InterPro"/>
</dbReference>
<dbReference type="AlphaFoldDB" id="A0AA39Z173"/>
<reference evidence="6" key="1">
    <citation type="submission" date="2023-06" db="EMBL/GenBank/DDBJ databases">
        <title>Multi-omics analyses reveal the molecular pathogenesis toolkit of Lasiodiplodia hormozganensis, a cross-kingdom pathogen.</title>
        <authorList>
            <person name="Felix C."/>
            <person name="Meneses R."/>
            <person name="Goncalves M.F.M."/>
            <person name="Tilleman L."/>
            <person name="Duarte A.S."/>
            <person name="Jorrin-Novo J.V."/>
            <person name="Van De Peer Y."/>
            <person name="Deforce D."/>
            <person name="Van Nieuwerburgh F."/>
            <person name="Esteves A.C."/>
            <person name="Alves A."/>
        </authorList>
    </citation>
    <scope>NUCLEOTIDE SEQUENCE</scope>
    <source>
        <strain evidence="6">CBS 339.90</strain>
    </source>
</reference>
<keyword evidence="3" id="KW-0813">Transport</keyword>
<dbReference type="InterPro" id="IPR051345">
    <property type="entry name" value="Importin_beta-like_NTR"/>
</dbReference>
<feature type="domain" description="Importin N-terminal" evidence="5">
    <location>
        <begin position="30"/>
        <end position="77"/>
    </location>
</feature>
<evidence type="ECO:0000256" key="3">
    <source>
        <dbReference type="ARBA" id="ARBA00022448"/>
    </source>
</evidence>
<organism evidence="6 7">
    <name type="scientific">Lasiodiplodia hormozganensis</name>
    <dbReference type="NCBI Taxonomy" id="869390"/>
    <lineage>
        <taxon>Eukaryota</taxon>
        <taxon>Fungi</taxon>
        <taxon>Dikarya</taxon>
        <taxon>Ascomycota</taxon>
        <taxon>Pezizomycotina</taxon>
        <taxon>Dothideomycetes</taxon>
        <taxon>Dothideomycetes incertae sedis</taxon>
        <taxon>Botryosphaeriales</taxon>
        <taxon>Botryosphaeriaceae</taxon>
        <taxon>Lasiodiplodia</taxon>
    </lineage>
</organism>
<comment type="subcellular location">
    <subcellularLocation>
        <location evidence="1">Nucleus</location>
    </subcellularLocation>
</comment>
<evidence type="ECO:0000256" key="4">
    <source>
        <dbReference type="ARBA" id="ARBA00023242"/>
    </source>
</evidence>
<dbReference type="InterPro" id="IPR016024">
    <property type="entry name" value="ARM-type_fold"/>
</dbReference>
<evidence type="ECO:0000313" key="6">
    <source>
        <dbReference type="EMBL" id="KAK0662221.1"/>
    </source>
</evidence>
<comment type="similarity">
    <text evidence="2">Belongs to the importin beta family.</text>
</comment>
<gene>
    <name evidence="6" type="primary">kap111</name>
    <name evidence="6" type="ORF">DIS24_g1913</name>
</gene>
<dbReference type="Pfam" id="PF03810">
    <property type="entry name" value="IBN_N"/>
    <property type="match status" value="1"/>
</dbReference>
<keyword evidence="4" id="KW-0539">Nucleus</keyword>
<dbReference type="PANTHER" id="PTHR12363">
    <property type="entry name" value="TRANSPORTIN 3 AND IMPORTIN 13"/>
    <property type="match status" value="1"/>
</dbReference>
<dbReference type="SUPFAM" id="SSF48371">
    <property type="entry name" value="ARM repeat"/>
    <property type="match status" value="1"/>
</dbReference>
<dbReference type="Proteomes" id="UP001175001">
    <property type="component" value="Unassembled WGS sequence"/>
</dbReference>
<name>A0AA39Z173_9PEZI</name>
<dbReference type="PANTHER" id="PTHR12363:SF33">
    <property type="entry name" value="IMPORTIN-13"/>
    <property type="match status" value="1"/>
</dbReference>
<comment type="caution">
    <text evidence="6">The sequence shown here is derived from an EMBL/GenBank/DDBJ whole genome shotgun (WGS) entry which is preliminary data.</text>
</comment>
<dbReference type="GO" id="GO:0005634">
    <property type="term" value="C:nucleus"/>
    <property type="evidence" value="ECO:0007669"/>
    <property type="project" value="UniProtKB-SubCell"/>
</dbReference>
<evidence type="ECO:0000256" key="2">
    <source>
        <dbReference type="ARBA" id="ARBA00007991"/>
    </source>
</evidence>
<dbReference type="InterPro" id="IPR011989">
    <property type="entry name" value="ARM-like"/>
</dbReference>
<evidence type="ECO:0000259" key="5">
    <source>
        <dbReference type="Pfam" id="PF03810"/>
    </source>
</evidence>
<sequence length="985" mass="109485">MAGVTSIAEVEALVTRLYQPGDPATISQIEKDLQQLQRSPQAWQIADALLGSSNVNVRFFGALTFTVKLTSDPQSLDEDAANELLFRLIGWLVKLVSEGEKDLVTRKLCTTLVQFFLNGNVTWNHCARQLVCSFVKGEAILTSDLEHYPPTNQLIGGLAVPQVVTLLWFGSNLVEESKRTTYGASVLAKIEGRIEENTEEFVSIIHHAIQYAGPSSDRMHEEGMGCMVEWAYFVTRTKSEAEDVVRRKKLIQSLIVPAVHCMHADPENSSEGFADLLRKRGGMLFEAEHIQLIHNLITSPWGAQQMSSLLEGDPEADAFLTLLLAFCAAILDRLLAGPDDWQNLLVLMHQILKVPGYPIEDESASVQALEFWGNVASEMSDPIDDEIVFSPVMKTHLLQAAEEYWQKIHIPPPEGLKQWDSDTVKAFASFRTDVMDFLGDTFRVCGEEILSGFVGIALNSIKERDWIKVEASLFCVKSMSEDAARRKLCQETLSQLLGSTLLTADVFAPGVPTKTRRTAVELLGRYADFFIQRQEFLVAPLNSLFSALTSPETAIPSAKAIALLCSACRKALVPELPNFLHAYQAFMDSPTADRYTKEKVINGICSILQAMPSDEERCQYIGLLLRHIEEDVRKSLEYMSQNMPIEAEQAACTALHCISAMGKALQSYESEKLGVIDLEEEEADVATVSFWNTQPAGIELQERIIKCIDMMAHVFGQFGEVNEAICTVFKSGFAERRPGPLVLPPHVFVSFVQRSTAETPRLTLILSTMCTFLNAYSSQLTTDASPVTQAARLLIEHVVGIMQSISDPATEPDVAHSCVEVLEQILRQNALILLGQPPQAAEFVFMFTIRCLQGPDVLPKRAAAHFWASFVTASNDASSPAKMPLDQVFEALGAILVKVLVFNIAGEAQRTSLEEVTLPLRRIITKHPRVSTWIDEALNAPDFPAPKVPEKERQWFKRMVIAARGGLNTKTVSMNFWQKCRDFQR</sequence>
<dbReference type="GO" id="GO:0005737">
    <property type="term" value="C:cytoplasm"/>
    <property type="evidence" value="ECO:0007669"/>
    <property type="project" value="TreeGrafter"/>
</dbReference>
<dbReference type="EMBL" id="JAUJDW010000006">
    <property type="protein sequence ID" value="KAK0662221.1"/>
    <property type="molecule type" value="Genomic_DNA"/>
</dbReference>
<evidence type="ECO:0000313" key="7">
    <source>
        <dbReference type="Proteomes" id="UP001175001"/>
    </source>
</evidence>